<dbReference type="EMBL" id="CAJVQA010006701">
    <property type="protein sequence ID" value="CAG8644995.1"/>
    <property type="molecule type" value="Genomic_DNA"/>
</dbReference>
<dbReference type="OrthoDB" id="2419707at2759"/>
<proteinExistence type="predicted"/>
<accession>A0A9N9DL97</accession>
<dbReference type="AlphaFoldDB" id="A0A9N9DL97"/>
<name>A0A9N9DL97_9GLOM</name>
<comment type="caution">
    <text evidence="1">The sequence shown here is derived from an EMBL/GenBank/DDBJ whole genome shotgun (WGS) entry which is preliminary data.</text>
</comment>
<reference evidence="1" key="1">
    <citation type="submission" date="2021-06" db="EMBL/GenBank/DDBJ databases">
        <authorList>
            <person name="Kallberg Y."/>
            <person name="Tangrot J."/>
            <person name="Rosling A."/>
        </authorList>
    </citation>
    <scope>NUCLEOTIDE SEQUENCE</scope>
    <source>
        <strain evidence="1">FL966</strain>
    </source>
</reference>
<sequence>MPYNWLKEHVDYYEEVLINYHAKCPKLHKFKKAMYRQNNRIQLKLFQGILPTIEKWEQLHQIKYSEIPILLNYRPRDRCKQNCLAQISDLSEKKELVKNDIVYLSLNTLSDKFLKDMLADKKVIDWELGYTMTIYTIDRIEYLNQLIQVEVPLLPSKIAQEIEKSKKKRQLKYKLKLSIQEKLIEYIGQDKEKDCKFDLTVDYILTLKCI</sequence>
<gene>
    <name evidence="1" type="ORF">CPELLU_LOCUS9045</name>
</gene>
<evidence type="ECO:0000313" key="2">
    <source>
        <dbReference type="Proteomes" id="UP000789759"/>
    </source>
</evidence>
<keyword evidence="2" id="KW-1185">Reference proteome</keyword>
<protein>
    <submittedName>
        <fullName evidence="1">8678_t:CDS:1</fullName>
    </submittedName>
</protein>
<organism evidence="1 2">
    <name type="scientific">Cetraspora pellucida</name>
    <dbReference type="NCBI Taxonomy" id="1433469"/>
    <lineage>
        <taxon>Eukaryota</taxon>
        <taxon>Fungi</taxon>
        <taxon>Fungi incertae sedis</taxon>
        <taxon>Mucoromycota</taxon>
        <taxon>Glomeromycotina</taxon>
        <taxon>Glomeromycetes</taxon>
        <taxon>Diversisporales</taxon>
        <taxon>Gigasporaceae</taxon>
        <taxon>Cetraspora</taxon>
    </lineage>
</organism>
<dbReference type="Proteomes" id="UP000789759">
    <property type="component" value="Unassembled WGS sequence"/>
</dbReference>
<evidence type="ECO:0000313" key="1">
    <source>
        <dbReference type="EMBL" id="CAG8644995.1"/>
    </source>
</evidence>